<accession>A0AA87Z823</accession>
<dbReference type="EMBL" id="BTGU01003325">
    <property type="protein sequence ID" value="GMN30457.1"/>
    <property type="molecule type" value="Genomic_DNA"/>
</dbReference>
<comment type="caution">
    <text evidence="1">The sequence shown here is derived from an EMBL/GenBank/DDBJ whole genome shotgun (WGS) entry which is preliminary data.</text>
</comment>
<evidence type="ECO:0000313" key="2">
    <source>
        <dbReference type="Proteomes" id="UP001187192"/>
    </source>
</evidence>
<organism evidence="1 2">
    <name type="scientific">Ficus carica</name>
    <name type="common">Common fig</name>
    <dbReference type="NCBI Taxonomy" id="3494"/>
    <lineage>
        <taxon>Eukaryota</taxon>
        <taxon>Viridiplantae</taxon>
        <taxon>Streptophyta</taxon>
        <taxon>Embryophyta</taxon>
        <taxon>Tracheophyta</taxon>
        <taxon>Spermatophyta</taxon>
        <taxon>Magnoliopsida</taxon>
        <taxon>eudicotyledons</taxon>
        <taxon>Gunneridae</taxon>
        <taxon>Pentapetalae</taxon>
        <taxon>rosids</taxon>
        <taxon>fabids</taxon>
        <taxon>Rosales</taxon>
        <taxon>Moraceae</taxon>
        <taxon>Ficeae</taxon>
        <taxon>Ficus</taxon>
    </lineage>
</organism>
<proteinExistence type="predicted"/>
<dbReference type="Proteomes" id="UP001187192">
    <property type="component" value="Unassembled WGS sequence"/>
</dbReference>
<keyword evidence="2" id="KW-1185">Reference proteome</keyword>
<protein>
    <submittedName>
        <fullName evidence="1">Uncharacterized protein</fullName>
    </submittedName>
</protein>
<dbReference type="AlphaFoldDB" id="A0AA87Z823"/>
<sequence length="80" mass="8442">MGSWGAPLMGSADGMLAGGSRKCVVDGWGSTLCPDLLKRKGKEKQRKHMGCSLPSVANEGWGINSAQSLNGYSDQSHFTV</sequence>
<reference evidence="1" key="1">
    <citation type="submission" date="2023-07" db="EMBL/GenBank/DDBJ databases">
        <title>draft genome sequence of fig (Ficus carica).</title>
        <authorList>
            <person name="Takahashi T."/>
            <person name="Nishimura K."/>
        </authorList>
    </citation>
    <scope>NUCLEOTIDE SEQUENCE</scope>
</reference>
<gene>
    <name evidence="1" type="ORF">TIFTF001_044481</name>
</gene>
<evidence type="ECO:0000313" key="1">
    <source>
        <dbReference type="EMBL" id="GMN30457.1"/>
    </source>
</evidence>
<name>A0AA87Z823_FICCA</name>